<dbReference type="GO" id="GO:0016603">
    <property type="term" value="F:glutaminyl-peptide cyclotransferase activity"/>
    <property type="evidence" value="ECO:0007669"/>
    <property type="project" value="TreeGrafter"/>
</dbReference>
<feature type="domain" description="Peptidase M28" evidence="3">
    <location>
        <begin position="118"/>
        <end position="339"/>
    </location>
</feature>
<dbReference type="InterPro" id="IPR007484">
    <property type="entry name" value="Peptidase_M28"/>
</dbReference>
<dbReference type="AlphaFoldDB" id="A0A1Y6BBI8"/>
<keyword evidence="5" id="KW-1185">Reference proteome</keyword>
<keyword evidence="1" id="KW-0808">Transferase</keyword>
<dbReference type="PANTHER" id="PTHR12283">
    <property type="entry name" value="GLUTAMINYL-PEPTIDE CYCLOTRANSFERASE"/>
    <property type="match status" value="1"/>
</dbReference>
<dbReference type="GO" id="GO:0008270">
    <property type="term" value="F:zinc ion binding"/>
    <property type="evidence" value="ECO:0007669"/>
    <property type="project" value="TreeGrafter"/>
</dbReference>
<evidence type="ECO:0000256" key="2">
    <source>
        <dbReference type="ARBA" id="ARBA00023315"/>
    </source>
</evidence>
<dbReference type="EMBL" id="FWZT01000002">
    <property type="protein sequence ID" value="SME96284.1"/>
    <property type="molecule type" value="Genomic_DNA"/>
</dbReference>
<gene>
    <name evidence="4" type="ORF">SAMN06296036_102275</name>
</gene>
<dbReference type="Proteomes" id="UP000192907">
    <property type="component" value="Unassembled WGS sequence"/>
</dbReference>
<reference evidence="5" key="1">
    <citation type="submission" date="2017-04" db="EMBL/GenBank/DDBJ databases">
        <authorList>
            <person name="Varghese N."/>
            <person name="Submissions S."/>
        </authorList>
    </citation>
    <scope>NUCLEOTIDE SEQUENCE [LARGE SCALE GENOMIC DNA]</scope>
    <source>
        <strain evidence="5">RKEM611</strain>
    </source>
</reference>
<dbReference type="RefSeq" id="WP_132315218.1">
    <property type="nucleotide sequence ID" value="NZ_FWZT01000002.1"/>
</dbReference>
<name>A0A1Y6BBI8_9BACT</name>
<evidence type="ECO:0000256" key="1">
    <source>
        <dbReference type="ARBA" id="ARBA00022679"/>
    </source>
</evidence>
<accession>A0A1Y6BBI8</accession>
<evidence type="ECO:0000259" key="3">
    <source>
        <dbReference type="Pfam" id="PF04389"/>
    </source>
</evidence>
<dbReference type="OrthoDB" id="9757939at2"/>
<dbReference type="STRING" id="1513793.SAMN06296036_102275"/>
<evidence type="ECO:0000313" key="4">
    <source>
        <dbReference type="EMBL" id="SME96284.1"/>
    </source>
</evidence>
<keyword evidence="2" id="KW-0012">Acyltransferase</keyword>
<dbReference type="SUPFAM" id="SSF53187">
    <property type="entry name" value="Zn-dependent exopeptidases"/>
    <property type="match status" value="1"/>
</dbReference>
<sequence length="349" mass="38536">MSRYIVFLGSLSLLFLLGMQCKNRSEPASGINEAIISYSSSYDFDMKLVDRILKTLAEAPHPLGSQRQKAIAAYLSEQGKNLGLTMYTDSFEAQVPNPVLLARPDAPSATTLDKTGYNVYGATDPSAKCVYLVGSHYDTKYMENIVYRGANDSGSSSAAMFALAKALKSWDQRTPCGYFMIWFDGEESYLPQWNDGLYRHPAKSQDNTYGSRHLANQLSQCNQGNTSLCLPTSFGGAEVKGLVLLDMIGSKNISITRDLNSSSDWLNLALQLDKVLNLSIIGTQATAVEDDHVPFRKRGLPALNLIDFNHLELWHVEGDDYEKVDLGSIEKANRLALALLLTLNKDKPN</sequence>
<proteinExistence type="predicted"/>
<dbReference type="Gene3D" id="3.40.630.10">
    <property type="entry name" value="Zn peptidases"/>
    <property type="match status" value="1"/>
</dbReference>
<organism evidence="4 5">
    <name type="scientific">Pseudobacteriovorax antillogorgiicola</name>
    <dbReference type="NCBI Taxonomy" id="1513793"/>
    <lineage>
        <taxon>Bacteria</taxon>
        <taxon>Pseudomonadati</taxon>
        <taxon>Bdellovibrionota</taxon>
        <taxon>Oligoflexia</taxon>
        <taxon>Oligoflexales</taxon>
        <taxon>Pseudobacteriovoracaceae</taxon>
        <taxon>Pseudobacteriovorax</taxon>
    </lineage>
</organism>
<protein>
    <submittedName>
        <fullName evidence="4">Peptidase family M28</fullName>
    </submittedName>
</protein>
<dbReference type="InterPro" id="IPR040234">
    <property type="entry name" value="QC/QCL"/>
</dbReference>
<dbReference type="Pfam" id="PF04389">
    <property type="entry name" value="Peptidase_M28"/>
    <property type="match status" value="1"/>
</dbReference>
<dbReference type="PANTHER" id="PTHR12283:SF6">
    <property type="entry name" value="GLUTAMINYL-PEPTIDE CYCLOTRANSFERASE-RELATED"/>
    <property type="match status" value="1"/>
</dbReference>
<evidence type="ECO:0000313" key="5">
    <source>
        <dbReference type="Proteomes" id="UP000192907"/>
    </source>
</evidence>